<dbReference type="InterPro" id="IPR035969">
    <property type="entry name" value="Rab-GAP_TBC_sf"/>
</dbReference>
<dbReference type="PROSITE" id="PS00018">
    <property type="entry name" value="EF_HAND_1"/>
    <property type="match status" value="1"/>
</dbReference>
<dbReference type="SUPFAM" id="SSF47473">
    <property type="entry name" value="EF-hand"/>
    <property type="match status" value="1"/>
</dbReference>
<dbReference type="InterPro" id="IPR000195">
    <property type="entry name" value="Rab-GAP-TBC_dom"/>
</dbReference>
<dbReference type="GO" id="GO:0005096">
    <property type="term" value="F:GTPase activator activity"/>
    <property type="evidence" value="ECO:0007669"/>
    <property type="project" value="UniProtKB-KW"/>
</dbReference>
<dbReference type="PANTHER" id="PTHR47219:SF20">
    <property type="entry name" value="TBC1 DOMAIN FAMILY MEMBER 2B"/>
    <property type="match status" value="1"/>
</dbReference>
<evidence type="ECO:0000313" key="7">
    <source>
        <dbReference type="Proteomes" id="UP001210925"/>
    </source>
</evidence>
<keyword evidence="7" id="KW-1185">Reference proteome</keyword>
<dbReference type="Proteomes" id="UP001210925">
    <property type="component" value="Unassembled WGS sequence"/>
</dbReference>
<feature type="compositionally biased region" description="Polar residues" evidence="3">
    <location>
        <begin position="152"/>
        <end position="165"/>
    </location>
</feature>
<dbReference type="InterPro" id="IPR011992">
    <property type="entry name" value="EF-hand-dom_pair"/>
</dbReference>
<name>A0AAD5UBI3_9FUNG</name>
<dbReference type="SMART" id="SM00568">
    <property type="entry name" value="GRAM"/>
    <property type="match status" value="2"/>
</dbReference>
<accession>A0AAD5UBI3</accession>
<keyword evidence="1" id="KW-0343">GTPase activation</keyword>
<dbReference type="PROSITE" id="PS50222">
    <property type="entry name" value="EF_HAND_2"/>
    <property type="match status" value="1"/>
</dbReference>
<evidence type="ECO:0008006" key="8">
    <source>
        <dbReference type="Google" id="ProtNLM"/>
    </source>
</evidence>
<dbReference type="Gene3D" id="1.10.8.270">
    <property type="entry name" value="putative rabgap domain of human tbc1 domain family member 14 like domains"/>
    <property type="match status" value="1"/>
</dbReference>
<evidence type="ECO:0000256" key="2">
    <source>
        <dbReference type="ARBA" id="ARBA00022837"/>
    </source>
</evidence>
<dbReference type="InterPro" id="IPR002048">
    <property type="entry name" value="EF_hand_dom"/>
</dbReference>
<gene>
    <name evidence="6" type="ORF">HK103_000719</name>
</gene>
<dbReference type="GO" id="GO:0005509">
    <property type="term" value="F:calcium ion binding"/>
    <property type="evidence" value="ECO:0007669"/>
    <property type="project" value="InterPro"/>
</dbReference>
<dbReference type="Gene3D" id="1.10.472.80">
    <property type="entry name" value="Ypt/Rab-GAP domain of gyp1p, domain 3"/>
    <property type="match status" value="1"/>
</dbReference>
<dbReference type="Gene3D" id="1.10.238.10">
    <property type="entry name" value="EF-hand"/>
    <property type="match status" value="1"/>
</dbReference>
<evidence type="ECO:0000259" key="5">
    <source>
        <dbReference type="PROSITE" id="PS50222"/>
    </source>
</evidence>
<sequence>MNELEDEADKEAYGMSKFMSLVHNPDGGSDEKSTDAKYRAAARSWRQLFRMPEEEKFVNFYSCSYHQKLLNQGWLYISMSYICFYSSILGAETKVVIELKQITEISKERSKRGMVSDAIKIRDETYELIEYLLNMAMMKLLHSTATEPAPGESSQPESNGERSQPTAVVEFLNNPDHKPLKQLFEIQKKNQAFQALFSIPSTDTILEETIAICSISGTNNNFHGMLYLSQNFICFVSTAKYQCQLTLPFFAVMRVERINTQNSTVAITARHNLKLLFQFTTDKATSDKFCGILKDRLQEHVASMKKLKSFLATCPSEELLAGKETVASGLGAIFEYPVDQKKSNEKQKIRFWLSYFREFGRNLTTVRLPTFIKLVRVGLPNSLRGELWEVCSGAIHKRFAKEGYYEQLHADHVGFKSLSIEEIEKDLNRSLPEYKAYQTPEGINSLRRVLYAYSFHDPEIGYCQAMNIIVSVLLIFMSEEQAFCVNMVGAVIDNNVFEKLVKQFMPILGDHLQKYEIQLSVACLPWFLTLFVNSFPLPYALRVLDCFFMEGAKFLFQMGLAILKVNGEEILKIKDEGEFMNILKTYFTKLGETQPVENNGKVARQSTKFNQLMLCAYKEFQNVTTDLIVSHRKSIQLEVIQSMDLYAKKSTIRQLKSTYKFSKDELLYVCDAFSTIQYYNNSKKAQDKISLGEFNKFMSHICNWAVDNVEGDDTRQFATTSVQGLFFLSLLFKRVFDKNGDGLIDLQDVVTGLSEIMHSGGTLQMFFTLHDSDQDGKLTREDTIHLSESLLFLFRNMQGDAPLSSVSALLNRAFTSKQEEPFLLTFADFQELVIPDAFLVEYFATFNSTFVLNETKSGVYTNVKTMPVREITESIFSGGIKWATGLGDKMVGKKAGSEKVLSDESPEAVPSVKAADQPTEAEHIDDKALLDEVDDLLRESGFGELDEVSQNVEKLELEQS</sequence>
<evidence type="ECO:0000313" key="6">
    <source>
        <dbReference type="EMBL" id="KAJ3253340.1"/>
    </source>
</evidence>
<comment type="caution">
    <text evidence="6">The sequence shown here is derived from an EMBL/GenBank/DDBJ whole genome shotgun (WGS) entry which is preliminary data.</text>
</comment>
<dbReference type="SUPFAM" id="SSF47923">
    <property type="entry name" value="Ypt/Rab-GAP domain of gyp1p"/>
    <property type="match status" value="2"/>
</dbReference>
<dbReference type="PANTHER" id="PTHR47219">
    <property type="entry name" value="RAB GTPASE-ACTIVATING PROTEIN 1-LIKE"/>
    <property type="match status" value="1"/>
</dbReference>
<feature type="domain" description="EF-hand" evidence="5">
    <location>
        <begin position="734"/>
        <end position="759"/>
    </location>
</feature>
<evidence type="ECO:0000256" key="1">
    <source>
        <dbReference type="ARBA" id="ARBA00022468"/>
    </source>
</evidence>
<dbReference type="InterPro" id="IPR004182">
    <property type="entry name" value="GRAM"/>
</dbReference>
<organism evidence="6 7">
    <name type="scientific">Boothiomyces macroporosus</name>
    <dbReference type="NCBI Taxonomy" id="261099"/>
    <lineage>
        <taxon>Eukaryota</taxon>
        <taxon>Fungi</taxon>
        <taxon>Fungi incertae sedis</taxon>
        <taxon>Chytridiomycota</taxon>
        <taxon>Chytridiomycota incertae sedis</taxon>
        <taxon>Chytridiomycetes</taxon>
        <taxon>Rhizophydiales</taxon>
        <taxon>Terramycetaceae</taxon>
        <taxon>Boothiomyces</taxon>
    </lineage>
</organism>
<feature type="domain" description="Rab-GAP TBC" evidence="4">
    <location>
        <begin position="378"/>
        <end position="551"/>
    </location>
</feature>
<dbReference type="GO" id="GO:0031267">
    <property type="term" value="F:small GTPase binding"/>
    <property type="evidence" value="ECO:0007669"/>
    <property type="project" value="TreeGrafter"/>
</dbReference>
<feature type="region of interest" description="Disordered" evidence="3">
    <location>
        <begin position="897"/>
        <end position="925"/>
    </location>
</feature>
<protein>
    <recommendedName>
        <fullName evidence="8">TBC-domain-containing protein</fullName>
    </recommendedName>
</protein>
<dbReference type="Pfam" id="PF00566">
    <property type="entry name" value="RabGAP-TBC"/>
    <property type="match status" value="1"/>
</dbReference>
<evidence type="ECO:0000256" key="3">
    <source>
        <dbReference type="SAM" id="MobiDB-lite"/>
    </source>
</evidence>
<reference evidence="6" key="1">
    <citation type="submission" date="2020-05" db="EMBL/GenBank/DDBJ databases">
        <title>Phylogenomic resolution of chytrid fungi.</title>
        <authorList>
            <person name="Stajich J.E."/>
            <person name="Amses K."/>
            <person name="Simmons R."/>
            <person name="Seto K."/>
            <person name="Myers J."/>
            <person name="Bonds A."/>
            <person name="Quandt C.A."/>
            <person name="Barry K."/>
            <person name="Liu P."/>
            <person name="Grigoriev I."/>
            <person name="Longcore J.E."/>
            <person name="James T.Y."/>
        </authorList>
    </citation>
    <scope>NUCLEOTIDE SEQUENCE</scope>
    <source>
        <strain evidence="6">PLAUS21</strain>
    </source>
</reference>
<feature type="region of interest" description="Disordered" evidence="3">
    <location>
        <begin position="146"/>
        <end position="165"/>
    </location>
</feature>
<evidence type="ECO:0000259" key="4">
    <source>
        <dbReference type="PROSITE" id="PS50086"/>
    </source>
</evidence>
<dbReference type="InterPro" id="IPR050302">
    <property type="entry name" value="Rab_GAP_TBC_domain"/>
</dbReference>
<dbReference type="InterPro" id="IPR011993">
    <property type="entry name" value="PH-like_dom_sf"/>
</dbReference>
<proteinExistence type="predicted"/>
<keyword evidence="2" id="KW-0106">Calcium</keyword>
<dbReference type="Pfam" id="PF02893">
    <property type="entry name" value="GRAM"/>
    <property type="match status" value="2"/>
</dbReference>
<dbReference type="Gene3D" id="2.30.29.30">
    <property type="entry name" value="Pleckstrin-homology domain (PH domain)/Phosphotyrosine-binding domain (PTB)"/>
    <property type="match status" value="2"/>
</dbReference>
<dbReference type="EMBL" id="JADGKB010000112">
    <property type="protein sequence ID" value="KAJ3253340.1"/>
    <property type="molecule type" value="Genomic_DNA"/>
</dbReference>
<dbReference type="AlphaFoldDB" id="A0AAD5UBI3"/>
<dbReference type="SMART" id="SM00164">
    <property type="entry name" value="TBC"/>
    <property type="match status" value="1"/>
</dbReference>
<dbReference type="PROSITE" id="PS50086">
    <property type="entry name" value="TBC_RABGAP"/>
    <property type="match status" value="1"/>
</dbReference>
<dbReference type="InterPro" id="IPR018247">
    <property type="entry name" value="EF_Hand_1_Ca_BS"/>
</dbReference>